<dbReference type="Proteomes" id="UP000271162">
    <property type="component" value="Unassembled WGS sequence"/>
</dbReference>
<reference evidence="4" key="1">
    <citation type="submission" date="2017-02" db="UniProtKB">
        <authorList>
            <consortium name="WormBaseParasite"/>
        </authorList>
    </citation>
    <scope>IDENTIFICATION</scope>
</reference>
<accession>A0A0N4XKZ2</accession>
<protein>
    <submittedName>
        <fullName evidence="2 4">Uncharacterized protein</fullName>
    </submittedName>
</protein>
<sequence>MAVRQRRLPFMVDSGRVAIHGVHLQPFGDLVRSIHGRSTADPLSEHLVEAVCFYEFFCSRKKYEKNSRKILLIRSIASGKVIFGEIEKICLKNDHVEREMCRSRAALSIADNFCDRERGTVGGGATDTSAVSRSIPAPTNQTFQPSGGA</sequence>
<keyword evidence="3" id="KW-1185">Reference proteome</keyword>
<gene>
    <name evidence="2" type="ORF">NBR_LOCUS3195</name>
</gene>
<dbReference type="WBParaSite" id="NBR_0000319401-mRNA-1">
    <property type="protein sequence ID" value="NBR_0000319401-mRNA-1"/>
    <property type="gene ID" value="NBR_0000319401"/>
</dbReference>
<dbReference type="EMBL" id="UYSL01004528">
    <property type="protein sequence ID" value="VDL66784.1"/>
    <property type="molecule type" value="Genomic_DNA"/>
</dbReference>
<feature type="compositionally biased region" description="Polar residues" evidence="1">
    <location>
        <begin position="126"/>
        <end position="149"/>
    </location>
</feature>
<dbReference type="AlphaFoldDB" id="A0A0N4XKZ2"/>
<evidence type="ECO:0000256" key="1">
    <source>
        <dbReference type="SAM" id="MobiDB-lite"/>
    </source>
</evidence>
<evidence type="ECO:0000313" key="4">
    <source>
        <dbReference type="WBParaSite" id="NBR_0000319401-mRNA-1"/>
    </source>
</evidence>
<proteinExistence type="predicted"/>
<feature type="region of interest" description="Disordered" evidence="1">
    <location>
        <begin position="125"/>
        <end position="149"/>
    </location>
</feature>
<evidence type="ECO:0000313" key="2">
    <source>
        <dbReference type="EMBL" id="VDL66784.1"/>
    </source>
</evidence>
<name>A0A0N4XKZ2_NIPBR</name>
<organism evidence="4">
    <name type="scientific">Nippostrongylus brasiliensis</name>
    <name type="common">Rat hookworm</name>
    <dbReference type="NCBI Taxonomy" id="27835"/>
    <lineage>
        <taxon>Eukaryota</taxon>
        <taxon>Metazoa</taxon>
        <taxon>Ecdysozoa</taxon>
        <taxon>Nematoda</taxon>
        <taxon>Chromadorea</taxon>
        <taxon>Rhabditida</taxon>
        <taxon>Rhabditina</taxon>
        <taxon>Rhabditomorpha</taxon>
        <taxon>Strongyloidea</taxon>
        <taxon>Heligmosomidae</taxon>
        <taxon>Nippostrongylus</taxon>
    </lineage>
</organism>
<evidence type="ECO:0000313" key="3">
    <source>
        <dbReference type="Proteomes" id="UP000271162"/>
    </source>
</evidence>
<reference evidence="2 3" key="2">
    <citation type="submission" date="2018-11" db="EMBL/GenBank/DDBJ databases">
        <authorList>
            <consortium name="Pathogen Informatics"/>
        </authorList>
    </citation>
    <scope>NUCLEOTIDE SEQUENCE [LARGE SCALE GENOMIC DNA]</scope>
</reference>